<evidence type="ECO:0000313" key="2">
    <source>
        <dbReference type="Proteomes" id="UP000323274"/>
    </source>
</evidence>
<accession>A0A5A5TZ54</accession>
<reference evidence="1 2" key="1">
    <citation type="submission" date="2019-04" db="EMBL/GenBank/DDBJ databases">
        <title>A pseudo-fructophilic Leuconostoc citreum strain F192-5 isolated from peel of satsuma mandarin: the first report for isolation and characterization of strain-dependent fructophilic-like characteristics.</title>
        <authorList>
            <person name="Maeno S."/>
            <person name="Tanizawa Y."/>
            <person name="Kajikawa A."/>
            <person name="Kanesaki Y."/>
            <person name="Kubota E."/>
            <person name="Arita M."/>
            <person name="Leon D."/>
            <person name="Endo A."/>
        </authorList>
    </citation>
    <scope>NUCLEOTIDE SEQUENCE [LARGE SCALE GENOMIC DNA]</scope>
    <source>
        <strain evidence="1 2">F192-5</strain>
    </source>
</reference>
<dbReference type="RefSeq" id="WP_149333673.1">
    <property type="nucleotide sequence ID" value="NZ_BJJW01000002.1"/>
</dbReference>
<dbReference type="EMBL" id="BJJW01000002">
    <property type="protein sequence ID" value="GDZ83076.1"/>
    <property type="molecule type" value="Genomic_DNA"/>
</dbReference>
<gene>
    <name evidence="1" type="ORF">LCIT_03180</name>
</gene>
<comment type="caution">
    <text evidence="1">The sequence shown here is derived from an EMBL/GenBank/DDBJ whole genome shotgun (WGS) entry which is preliminary data.</text>
</comment>
<dbReference type="Proteomes" id="UP000323274">
    <property type="component" value="Unassembled WGS sequence"/>
</dbReference>
<sequence length="84" mass="9547">MNIIGATKKALKEGKAISSYKANYNTVLFVPQNLDSTWLIIDTEGVVAMSQYGWPASWNPKPSDFLNDDWQVVEYNKTAIKKRH</sequence>
<evidence type="ECO:0000313" key="1">
    <source>
        <dbReference type="EMBL" id="GDZ83076.1"/>
    </source>
</evidence>
<evidence type="ECO:0008006" key="3">
    <source>
        <dbReference type="Google" id="ProtNLM"/>
    </source>
</evidence>
<dbReference type="AlphaFoldDB" id="A0A5A5TZ54"/>
<organism evidence="1 2">
    <name type="scientific">Leuconostoc citreum</name>
    <dbReference type="NCBI Taxonomy" id="33964"/>
    <lineage>
        <taxon>Bacteria</taxon>
        <taxon>Bacillati</taxon>
        <taxon>Bacillota</taxon>
        <taxon>Bacilli</taxon>
        <taxon>Lactobacillales</taxon>
        <taxon>Lactobacillaceae</taxon>
        <taxon>Leuconostoc</taxon>
    </lineage>
</organism>
<proteinExistence type="predicted"/>
<protein>
    <recommendedName>
        <fullName evidence="3">DUF2829 domain-containing protein</fullName>
    </recommendedName>
</protein>
<name>A0A5A5TZ54_LEUCI</name>